<keyword evidence="2" id="KW-0378">Hydrolase</keyword>
<evidence type="ECO:0000313" key="2">
    <source>
        <dbReference type="EMBL" id="BDD08871.1"/>
    </source>
</evidence>
<dbReference type="RefSeq" id="WP_338394101.1">
    <property type="nucleotide sequence ID" value="NZ_AP025314.1"/>
</dbReference>
<evidence type="ECO:0000313" key="3">
    <source>
        <dbReference type="Proteomes" id="UP001348817"/>
    </source>
</evidence>
<organism evidence="2 3">
    <name type="scientific">Fulvitalea axinellae</name>
    <dbReference type="NCBI Taxonomy" id="1182444"/>
    <lineage>
        <taxon>Bacteria</taxon>
        <taxon>Pseudomonadati</taxon>
        <taxon>Bacteroidota</taxon>
        <taxon>Cytophagia</taxon>
        <taxon>Cytophagales</taxon>
        <taxon>Persicobacteraceae</taxon>
        <taxon>Fulvitalea</taxon>
    </lineage>
</organism>
<gene>
    <name evidence="2" type="ORF">FUAX_13030</name>
</gene>
<keyword evidence="2" id="KW-0269">Exonuclease</keyword>
<dbReference type="InterPro" id="IPR012337">
    <property type="entry name" value="RNaseH-like_sf"/>
</dbReference>
<dbReference type="Pfam" id="PF10108">
    <property type="entry name" value="DNA_pol_B_exo2"/>
    <property type="match status" value="1"/>
</dbReference>
<protein>
    <submittedName>
        <fullName evidence="2">3'-5' exonuclease</fullName>
    </submittedName>
</protein>
<reference evidence="2 3" key="1">
    <citation type="submission" date="2021-12" db="EMBL/GenBank/DDBJ databases">
        <title>Genome sequencing of bacteria with rrn-lacking chromosome and rrn-plasmid.</title>
        <authorList>
            <person name="Anda M."/>
            <person name="Iwasaki W."/>
        </authorList>
    </citation>
    <scope>NUCLEOTIDE SEQUENCE [LARGE SCALE GENOMIC DNA]</scope>
    <source>
        <strain evidence="2 3">DSM 100852</strain>
    </source>
</reference>
<dbReference type="SUPFAM" id="SSF53098">
    <property type="entry name" value="Ribonuclease H-like"/>
    <property type="match status" value="1"/>
</dbReference>
<name>A0AAU9C9Q1_9BACT</name>
<accession>A0AAU9C9Q1</accession>
<dbReference type="InterPro" id="IPR019288">
    <property type="entry name" value="3'-5'_exonuclease_PolB-like"/>
</dbReference>
<evidence type="ECO:0000259" key="1">
    <source>
        <dbReference type="Pfam" id="PF10108"/>
    </source>
</evidence>
<feature type="domain" description="Predicted 3'-5' exonuclease PolB-like" evidence="1">
    <location>
        <begin position="58"/>
        <end position="215"/>
    </location>
</feature>
<sequence>MLPDQLLIISVETASQSDDFHSLPEQWQNLWRKKHKMKGWQGNAEDSYLKKAGIYAEFGQIISIGAGIFKKTEDGQNLRIKAFQGPEATLLEDFFRMINTKFDRNRLILCAHNGKEFDFPYLCRRAVILGLPLPPPLDLSTKRPAQNKNWDTSEMWRFGDYKGYTPLTLLATALGVQAEMRILSGGEVNNAFHHELANDDIHETAKTNVLLTAQVMAKLKNEKPFQEITIL</sequence>
<dbReference type="AlphaFoldDB" id="A0AAU9C9Q1"/>
<keyword evidence="3" id="KW-1185">Reference proteome</keyword>
<keyword evidence="2" id="KW-0540">Nuclease</keyword>
<dbReference type="GO" id="GO:0003676">
    <property type="term" value="F:nucleic acid binding"/>
    <property type="evidence" value="ECO:0007669"/>
    <property type="project" value="InterPro"/>
</dbReference>
<dbReference type="KEGG" id="fax:FUAX_13030"/>
<dbReference type="Gene3D" id="3.30.420.10">
    <property type="entry name" value="Ribonuclease H-like superfamily/Ribonuclease H"/>
    <property type="match status" value="1"/>
</dbReference>
<proteinExistence type="predicted"/>
<dbReference type="GO" id="GO:0004527">
    <property type="term" value="F:exonuclease activity"/>
    <property type="evidence" value="ECO:0007669"/>
    <property type="project" value="UniProtKB-KW"/>
</dbReference>
<dbReference type="EMBL" id="AP025314">
    <property type="protein sequence ID" value="BDD08871.1"/>
    <property type="molecule type" value="Genomic_DNA"/>
</dbReference>
<dbReference type="InterPro" id="IPR036397">
    <property type="entry name" value="RNaseH_sf"/>
</dbReference>
<dbReference type="Proteomes" id="UP001348817">
    <property type="component" value="Chromosome"/>
</dbReference>